<accession>A0AB39AJJ0</accession>
<organism evidence="1">
    <name type="scientific">Vibrio phage P018-4</name>
    <dbReference type="NCBI Taxonomy" id="3229728"/>
    <lineage>
        <taxon>Viruses</taxon>
        <taxon>Duplodnaviria</taxon>
        <taxon>Heunggongvirae</taxon>
        <taxon>Uroviricota</taxon>
        <taxon>Caudoviricetes</taxon>
    </lineage>
</organism>
<sequence length="96" mass="11521">MKTQIKLIFDSEHKSKLEEFITHLESLSDVCNFVLAGEALLLEYDVHQWMNVYYYSWADCYQHNNPIIAIDRDCKHEMLTDWDVEQLEMKRYTQTG</sequence>
<protein>
    <submittedName>
        <fullName evidence="1">Uncharacterized protein</fullName>
    </submittedName>
</protein>
<proteinExistence type="predicted"/>
<reference evidence="1" key="1">
    <citation type="submission" date="2024-06" db="EMBL/GenBank/DDBJ databases">
        <authorList>
            <person name="Yang R."/>
        </authorList>
    </citation>
    <scope>NUCLEOTIDE SEQUENCE</scope>
</reference>
<name>A0AB39AJJ0_9CAUD</name>
<evidence type="ECO:0000313" key="1">
    <source>
        <dbReference type="EMBL" id="XDG30939.1"/>
    </source>
</evidence>
<dbReference type="EMBL" id="PP934186">
    <property type="protein sequence ID" value="XDG30939.1"/>
    <property type="molecule type" value="Genomic_DNA"/>
</dbReference>